<sequence>MQFKELSVSGAHKVSLEKRGDERGFFARAFCEKEMGAHGLPTRFVQHNMAHNAHKGTLRGLHYQAAPHGEAKLVRCVRGRLFDFMVDLRPESETYQQWCGIELTAENRDALLIPVGCAHGYLTLEDDTEVLYMSSADYVPESERGVRWNDPAFGIELPIAPKTVSQKDANWPDYKA</sequence>
<evidence type="ECO:0000256" key="1">
    <source>
        <dbReference type="ARBA" id="ARBA00001298"/>
    </source>
</evidence>
<dbReference type="InterPro" id="IPR011051">
    <property type="entry name" value="RmlC_Cupin_sf"/>
</dbReference>
<proteinExistence type="inferred from homology"/>
<dbReference type="CDD" id="cd00438">
    <property type="entry name" value="cupin_RmlC"/>
    <property type="match status" value="1"/>
</dbReference>
<evidence type="ECO:0000256" key="5">
    <source>
        <dbReference type="RuleBase" id="RU364069"/>
    </source>
</evidence>
<comment type="catalytic activity">
    <reaction evidence="1 5">
        <text>dTDP-4-dehydro-6-deoxy-alpha-D-glucose = dTDP-4-dehydro-beta-L-rhamnose</text>
        <dbReference type="Rhea" id="RHEA:16969"/>
        <dbReference type="ChEBI" id="CHEBI:57649"/>
        <dbReference type="ChEBI" id="CHEBI:62830"/>
        <dbReference type="EC" id="5.1.3.13"/>
    </reaction>
</comment>
<keyword evidence="5 6" id="KW-0413">Isomerase</keyword>
<evidence type="ECO:0000313" key="7">
    <source>
        <dbReference type="Proteomes" id="UP001596492"/>
    </source>
</evidence>
<comment type="similarity">
    <text evidence="5">Belongs to the dTDP-4-dehydrorhamnose 3,5-epimerase family.</text>
</comment>
<reference evidence="7" key="1">
    <citation type="journal article" date="2019" name="Int. J. Syst. Evol. Microbiol.">
        <title>The Global Catalogue of Microorganisms (GCM) 10K type strain sequencing project: providing services to taxonomists for standard genome sequencing and annotation.</title>
        <authorList>
            <consortium name="The Broad Institute Genomics Platform"/>
            <consortium name="The Broad Institute Genome Sequencing Center for Infectious Disease"/>
            <person name="Wu L."/>
            <person name="Ma J."/>
        </authorList>
    </citation>
    <scope>NUCLEOTIDE SEQUENCE [LARGE SCALE GENOMIC DNA]</scope>
    <source>
        <strain evidence="7">CCUG 51308</strain>
    </source>
</reference>
<dbReference type="Gene3D" id="2.60.120.10">
    <property type="entry name" value="Jelly Rolls"/>
    <property type="match status" value="1"/>
</dbReference>
<comment type="function">
    <text evidence="2 5">Catalyzes the epimerization of the C3' and C5'positions of dTDP-6-deoxy-D-xylo-4-hexulose, forming dTDP-6-deoxy-L-lyxo-4-hexulose.</text>
</comment>
<dbReference type="InterPro" id="IPR014710">
    <property type="entry name" value="RmlC-like_jellyroll"/>
</dbReference>
<evidence type="ECO:0000256" key="4">
    <source>
        <dbReference type="ARBA" id="ARBA00019595"/>
    </source>
</evidence>
<evidence type="ECO:0000313" key="6">
    <source>
        <dbReference type="EMBL" id="MFC7290006.1"/>
    </source>
</evidence>
<protein>
    <recommendedName>
        <fullName evidence="4 5">dTDP-4-dehydrorhamnose 3,5-epimerase</fullName>
        <ecNumber evidence="3 5">5.1.3.13</ecNumber>
    </recommendedName>
    <alternativeName>
        <fullName evidence="5">Thymidine diphospho-4-keto-rhamnose 3,5-epimerase</fullName>
    </alternativeName>
</protein>
<comment type="subunit">
    <text evidence="5">Homodimer.</text>
</comment>
<organism evidence="6 7">
    <name type="scientific">Hirschia litorea</name>
    <dbReference type="NCBI Taxonomy" id="1199156"/>
    <lineage>
        <taxon>Bacteria</taxon>
        <taxon>Pseudomonadati</taxon>
        <taxon>Pseudomonadota</taxon>
        <taxon>Alphaproteobacteria</taxon>
        <taxon>Hyphomonadales</taxon>
        <taxon>Hyphomonadaceae</taxon>
        <taxon>Hirschia</taxon>
    </lineage>
</organism>
<dbReference type="Proteomes" id="UP001596492">
    <property type="component" value="Unassembled WGS sequence"/>
</dbReference>
<dbReference type="PANTHER" id="PTHR21047:SF2">
    <property type="entry name" value="THYMIDINE DIPHOSPHO-4-KETO-RHAMNOSE 3,5-EPIMERASE"/>
    <property type="match status" value="1"/>
</dbReference>
<accession>A0ABW2IGD3</accession>
<dbReference type="Pfam" id="PF00908">
    <property type="entry name" value="dTDP_sugar_isom"/>
    <property type="match status" value="1"/>
</dbReference>
<dbReference type="InterPro" id="IPR000888">
    <property type="entry name" value="RmlC-like"/>
</dbReference>
<dbReference type="EMBL" id="JBHTBR010000002">
    <property type="protein sequence ID" value="MFC7290006.1"/>
    <property type="molecule type" value="Genomic_DNA"/>
</dbReference>
<gene>
    <name evidence="6" type="primary">rfbC</name>
    <name evidence="6" type="ORF">ACFQS8_00095</name>
</gene>
<dbReference type="SUPFAM" id="SSF51182">
    <property type="entry name" value="RmlC-like cupins"/>
    <property type="match status" value="1"/>
</dbReference>
<dbReference type="NCBIfam" id="TIGR01221">
    <property type="entry name" value="rmlC"/>
    <property type="match status" value="1"/>
</dbReference>
<name>A0ABW2IGD3_9PROT</name>
<comment type="pathway">
    <text evidence="5">Carbohydrate biosynthesis; dTDP-L-rhamnose biosynthesis.</text>
</comment>
<evidence type="ECO:0000256" key="3">
    <source>
        <dbReference type="ARBA" id="ARBA00012098"/>
    </source>
</evidence>
<dbReference type="RefSeq" id="WP_382164532.1">
    <property type="nucleotide sequence ID" value="NZ_JBHTBR010000002.1"/>
</dbReference>
<keyword evidence="7" id="KW-1185">Reference proteome</keyword>
<dbReference type="GO" id="GO:0008830">
    <property type="term" value="F:dTDP-4-dehydrorhamnose 3,5-epimerase activity"/>
    <property type="evidence" value="ECO:0007669"/>
    <property type="project" value="UniProtKB-EC"/>
</dbReference>
<dbReference type="PANTHER" id="PTHR21047">
    <property type="entry name" value="DTDP-6-DEOXY-D-GLUCOSE-3,5 EPIMERASE"/>
    <property type="match status" value="1"/>
</dbReference>
<evidence type="ECO:0000256" key="2">
    <source>
        <dbReference type="ARBA" id="ARBA00001997"/>
    </source>
</evidence>
<comment type="caution">
    <text evidence="6">The sequence shown here is derived from an EMBL/GenBank/DDBJ whole genome shotgun (WGS) entry which is preliminary data.</text>
</comment>
<dbReference type="EC" id="5.1.3.13" evidence="3 5"/>